<protein>
    <submittedName>
        <fullName evidence="2">Uncharacterized protein</fullName>
    </submittedName>
</protein>
<evidence type="ECO:0000256" key="1">
    <source>
        <dbReference type="SAM" id="MobiDB-lite"/>
    </source>
</evidence>
<sequence>MESRSEYRPDHRPETQGVPSTAQTRAHLSKSFYATKPTGGTTFFRTFLPYQIWRFIWINLKMIRIIGKSHK</sequence>
<reference evidence="2" key="1">
    <citation type="submission" date="2020-04" db="EMBL/GenBank/DDBJ databases">
        <authorList>
            <person name="Zhang T."/>
        </authorList>
    </citation>
    <scope>NUCLEOTIDE SEQUENCE</scope>
    <source>
        <strain evidence="2">HKST-UBA02</strain>
    </source>
</reference>
<feature type="compositionally biased region" description="Basic and acidic residues" evidence="1">
    <location>
        <begin position="1"/>
        <end position="14"/>
    </location>
</feature>
<organism evidence="2 3">
    <name type="scientific">Eiseniibacteriota bacterium</name>
    <dbReference type="NCBI Taxonomy" id="2212470"/>
    <lineage>
        <taxon>Bacteria</taxon>
        <taxon>Candidatus Eiseniibacteriota</taxon>
    </lineage>
</organism>
<name>A0A956SH42_UNCEI</name>
<gene>
    <name evidence="2" type="ORF">KDA27_19805</name>
</gene>
<dbReference type="AlphaFoldDB" id="A0A956SH42"/>
<reference evidence="2" key="2">
    <citation type="journal article" date="2021" name="Microbiome">
        <title>Successional dynamics and alternative stable states in a saline activated sludge microbial community over 9 years.</title>
        <authorList>
            <person name="Wang Y."/>
            <person name="Ye J."/>
            <person name="Ju F."/>
            <person name="Liu L."/>
            <person name="Boyd J.A."/>
            <person name="Deng Y."/>
            <person name="Parks D.H."/>
            <person name="Jiang X."/>
            <person name="Yin X."/>
            <person name="Woodcroft B.J."/>
            <person name="Tyson G.W."/>
            <person name="Hugenholtz P."/>
            <person name="Polz M.F."/>
            <person name="Zhang T."/>
        </authorList>
    </citation>
    <scope>NUCLEOTIDE SEQUENCE</scope>
    <source>
        <strain evidence="2">HKST-UBA02</strain>
    </source>
</reference>
<accession>A0A956SH42</accession>
<evidence type="ECO:0000313" key="2">
    <source>
        <dbReference type="EMBL" id="MCA9758048.1"/>
    </source>
</evidence>
<feature type="region of interest" description="Disordered" evidence="1">
    <location>
        <begin position="1"/>
        <end position="24"/>
    </location>
</feature>
<evidence type="ECO:0000313" key="3">
    <source>
        <dbReference type="Proteomes" id="UP000739538"/>
    </source>
</evidence>
<proteinExistence type="predicted"/>
<dbReference type="EMBL" id="JAGQHS010000138">
    <property type="protein sequence ID" value="MCA9758048.1"/>
    <property type="molecule type" value="Genomic_DNA"/>
</dbReference>
<dbReference type="Proteomes" id="UP000739538">
    <property type="component" value="Unassembled WGS sequence"/>
</dbReference>
<comment type="caution">
    <text evidence="2">The sequence shown here is derived from an EMBL/GenBank/DDBJ whole genome shotgun (WGS) entry which is preliminary data.</text>
</comment>